<keyword evidence="2" id="KW-1185">Reference proteome</keyword>
<proteinExistence type="predicted"/>
<reference evidence="1" key="1">
    <citation type="submission" date="2018-01" db="EMBL/GenBank/DDBJ databases">
        <title>Genomic characterization of Leptospira inadai serogroup Lyme isolated from captured rat in Brazil and comparative analysis with human reference strain.</title>
        <authorList>
            <person name="Moreno L.Z."/>
            <person name="Loureiro A.P."/>
            <person name="Miraglia F."/>
            <person name="Kremer F.S."/>
            <person name="Eslabao M.R."/>
            <person name="Dellagostin O.A."/>
            <person name="Lilenbaum W."/>
            <person name="Moreno A.M."/>
        </authorList>
    </citation>
    <scope>NUCLEOTIDE SEQUENCE [LARGE SCALE GENOMIC DNA]</scope>
    <source>
        <strain evidence="1">M34/99</strain>
    </source>
</reference>
<gene>
    <name evidence="1" type="ORF">BES34_007015</name>
</gene>
<sequence length="84" mass="9528">MVRSGRIALFHKNQPTVFVLKSVELLFRGLRTEDRRARFARARQRLLLVGKVTEDGEKSAITQGVSNLEQLLSSVFSLLKAFPE</sequence>
<protein>
    <submittedName>
        <fullName evidence="1">Uncharacterized protein</fullName>
    </submittedName>
</protein>
<evidence type="ECO:0000313" key="1">
    <source>
        <dbReference type="EMBL" id="PNV75775.1"/>
    </source>
</evidence>
<name>A0ABX4YKG6_9LEPT</name>
<evidence type="ECO:0000313" key="2">
    <source>
        <dbReference type="Proteomes" id="UP000094669"/>
    </source>
</evidence>
<dbReference type="Proteomes" id="UP000094669">
    <property type="component" value="Unassembled WGS sequence"/>
</dbReference>
<accession>A0ABX4YKG6</accession>
<organism evidence="1 2">
    <name type="scientific">Leptospira inadai serovar Lyme</name>
    <dbReference type="NCBI Taxonomy" id="293084"/>
    <lineage>
        <taxon>Bacteria</taxon>
        <taxon>Pseudomonadati</taxon>
        <taxon>Spirochaetota</taxon>
        <taxon>Spirochaetia</taxon>
        <taxon>Leptospirales</taxon>
        <taxon>Leptospiraceae</taxon>
        <taxon>Leptospira</taxon>
    </lineage>
</organism>
<comment type="caution">
    <text evidence="1">The sequence shown here is derived from an EMBL/GenBank/DDBJ whole genome shotgun (WGS) entry which is preliminary data.</text>
</comment>
<dbReference type="EMBL" id="MCRM02000005">
    <property type="protein sequence ID" value="PNV75775.1"/>
    <property type="molecule type" value="Genomic_DNA"/>
</dbReference>